<dbReference type="AlphaFoldDB" id="A0A915KVS2"/>
<proteinExistence type="predicted"/>
<name>A0A915KVS2_ROMCU</name>
<evidence type="ECO:0000256" key="1">
    <source>
        <dbReference type="SAM" id="MobiDB-lite"/>
    </source>
</evidence>
<accession>A0A915KVS2</accession>
<protein>
    <submittedName>
        <fullName evidence="3">Uncharacterized protein</fullName>
    </submittedName>
</protein>
<sequence>MKKIEKKQGGDRVLKPMGDGKKAEKRAADCKHFINHLPFYVYSKNAFCQVVKFSSPYNSWFFPVEQSFSELSTDVSPSTVPDNWLLRSSTNSSIDNANHWSKMQMTGNVPCTLLSCALLSLHSSIPVL</sequence>
<evidence type="ECO:0000313" key="2">
    <source>
        <dbReference type="Proteomes" id="UP000887565"/>
    </source>
</evidence>
<reference evidence="3" key="1">
    <citation type="submission" date="2022-11" db="UniProtKB">
        <authorList>
            <consortium name="WormBaseParasite"/>
        </authorList>
    </citation>
    <scope>IDENTIFICATION</scope>
</reference>
<dbReference type="WBParaSite" id="nRc.2.0.1.t42248-RA">
    <property type="protein sequence ID" value="nRc.2.0.1.t42248-RA"/>
    <property type="gene ID" value="nRc.2.0.1.g42248"/>
</dbReference>
<dbReference type="Proteomes" id="UP000887565">
    <property type="component" value="Unplaced"/>
</dbReference>
<evidence type="ECO:0000313" key="3">
    <source>
        <dbReference type="WBParaSite" id="nRc.2.0.1.t42248-RA"/>
    </source>
</evidence>
<organism evidence="2 3">
    <name type="scientific">Romanomermis culicivorax</name>
    <name type="common">Nematode worm</name>
    <dbReference type="NCBI Taxonomy" id="13658"/>
    <lineage>
        <taxon>Eukaryota</taxon>
        <taxon>Metazoa</taxon>
        <taxon>Ecdysozoa</taxon>
        <taxon>Nematoda</taxon>
        <taxon>Enoplea</taxon>
        <taxon>Dorylaimia</taxon>
        <taxon>Mermithida</taxon>
        <taxon>Mermithoidea</taxon>
        <taxon>Mermithidae</taxon>
        <taxon>Romanomermis</taxon>
    </lineage>
</organism>
<feature type="region of interest" description="Disordered" evidence="1">
    <location>
        <begin position="1"/>
        <end position="21"/>
    </location>
</feature>
<keyword evidence="2" id="KW-1185">Reference proteome</keyword>